<accession>A0A6J8DN84</accession>
<protein>
    <recommendedName>
        <fullName evidence="5">Mitochondria-eating protein</fullName>
    </recommendedName>
    <alternativeName>
        <fullName evidence="12">Spermatogenesis-associated protein 18</fullName>
    </alternativeName>
</protein>
<dbReference type="GO" id="GO:0035694">
    <property type="term" value="P:mitochondrial protein catabolic process"/>
    <property type="evidence" value="ECO:0007669"/>
    <property type="project" value="InterPro"/>
</dbReference>
<evidence type="ECO:0000256" key="9">
    <source>
        <dbReference type="ARBA" id="ARBA00023121"/>
    </source>
</evidence>
<name>A0A6J8DN84_MYTCO</name>
<dbReference type="PANTHER" id="PTHR21771">
    <property type="entry name" value="MITOCHONDRIA-EATING PROTEIN-RELATED"/>
    <property type="match status" value="1"/>
</dbReference>
<keyword evidence="11" id="KW-0472">Membrane</keyword>
<dbReference type="GO" id="GO:0005741">
    <property type="term" value="C:mitochondrial outer membrane"/>
    <property type="evidence" value="ECO:0007669"/>
    <property type="project" value="UniProtKB-SubCell"/>
</dbReference>
<evidence type="ECO:0000256" key="1">
    <source>
        <dbReference type="ARBA" id="ARBA00004294"/>
    </source>
</evidence>
<dbReference type="InterPro" id="IPR031981">
    <property type="entry name" value="MIEAP_C"/>
</dbReference>
<evidence type="ECO:0000259" key="14">
    <source>
        <dbReference type="Pfam" id="PF16026"/>
    </source>
</evidence>
<evidence type="ECO:0000256" key="7">
    <source>
        <dbReference type="ARBA" id="ARBA00022787"/>
    </source>
</evidence>
<comment type="similarity">
    <text evidence="4">Belongs to the MIEAP family.</text>
</comment>
<keyword evidence="10" id="KW-0496">Mitochondrion</keyword>
<evidence type="ECO:0000313" key="15">
    <source>
        <dbReference type="EMBL" id="CAC5408981.1"/>
    </source>
</evidence>
<evidence type="ECO:0000256" key="5">
    <source>
        <dbReference type="ARBA" id="ARBA00019863"/>
    </source>
</evidence>
<evidence type="ECO:0000256" key="13">
    <source>
        <dbReference type="SAM" id="MobiDB-lite"/>
    </source>
</evidence>
<dbReference type="PANTHER" id="PTHR21771:SF0">
    <property type="entry name" value="MITOCHONDRIA-EATING PROTEIN"/>
    <property type="match status" value="1"/>
</dbReference>
<dbReference type="GO" id="GO:0008289">
    <property type="term" value="F:lipid binding"/>
    <property type="evidence" value="ECO:0007669"/>
    <property type="project" value="UniProtKB-KW"/>
</dbReference>
<dbReference type="OrthoDB" id="6154979at2759"/>
<feature type="domain" description="Mitochondria-eating protein C-terminal" evidence="14">
    <location>
        <begin position="155"/>
        <end position="367"/>
    </location>
</feature>
<evidence type="ECO:0000313" key="16">
    <source>
        <dbReference type="Proteomes" id="UP000507470"/>
    </source>
</evidence>
<dbReference type="GO" id="GO:0035695">
    <property type="term" value="P:mitophagy by internal vacuole formation"/>
    <property type="evidence" value="ECO:0007669"/>
    <property type="project" value="TreeGrafter"/>
</dbReference>
<feature type="region of interest" description="Disordered" evidence="13">
    <location>
        <begin position="643"/>
        <end position="663"/>
    </location>
</feature>
<gene>
    <name evidence="15" type="ORF">MCOR_42316</name>
</gene>
<dbReference type="InterPro" id="IPR026169">
    <property type="entry name" value="MIEAP"/>
</dbReference>
<comment type="subcellular location">
    <subcellularLocation>
        <location evidence="3">Cytoplasm</location>
    </subcellularLocation>
    <subcellularLocation>
        <location evidence="2">Mitochondrion matrix</location>
    </subcellularLocation>
    <subcellularLocation>
        <location evidence="1">Mitochondrion outer membrane</location>
    </subcellularLocation>
</comment>
<reference evidence="15 16" key="1">
    <citation type="submission" date="2020-06" db="EMBL/GenBank/DDBJ databases">
        <authorList>
            <person name="Li R."/>
            <person name="Bekaert M."/>
        </authorList>
    </citation>
    <scope>NUCLEOTIDE SEQUENCE [LARGE SCALE GENOMIC DNA]</scope>
    <source>
        <strain evidence="16">wild</strain>
    </source>
</reference>
<evidence type="ECO:0000256" key="3">
    <source>
        <dbReference type="ARBA" id="ARBA00004496"/>
    </source>
</evidence>
<keyword evidence="6" id="KW-0963">Cytoplasm</keyword>
<evidence type="ECO:0000256" key="4">
    <source>
        <dbReference type="ARBA" id="ARBA00008233"/>
    </source>
</evidence>
<keyword evidence="16" id="KW-1185">Reference proteome</keyword>
<dbReference type="Proteomes" id="UP000507470">
    <property type="component" value="Unassembled WGS sequence"/>
</dbReference>
<evidence type="ECO:0000256" key="10">
    <source>
        <dbReference type="ARBA" id="ARBA00023128"/>
    </source>
</evidence>
<dbReference type="GO" id="GO:0005759">
    <property type="term" value="C:mitochondrial matrix"/>
    <property type="evidence" value="ECO:0007669"/>
    <property type="project" value="UniProtKB-SubCell"/>
</dbReference>
<evidence type="ECO:0000256" key="6">
    <source>
        <dbReference type="ARBA" id="ARBA00022490"/>
    </source>
</evidence>
<dbReference type="EMBL" id="CACVKT020007616">
    <property type="protein sequence ID" value="CAC5408981.1"/>
    <property type="molecule type" value="Genomic_DNA"/>
</dbReference>
<proteinExistence type="inferred from homology"/>
<dbReference type="Pfam" id="PF16026">
    <property type="entry name" value="MIEAP"/>
    <property type="match status" value="1"/>
</dbReference>
<evidence type="ECO:0000256" key="11">
    <source>
        <dbReference type="ARBA" id="ARBA00023136"/>
    </source>
</evidence>
<keyword evidence="8" id="KW-0175">Coiled coil</keyword>
<dbReference type="AlphaFoldDB" id="A0A6J8DN84"/>
<sequence>MFIHNFRLKEYRVKDLSALNHVSDVCGHVTISYLNTEEIYLFIKDTVMEYMELSRELKRLIQDNTADPNQELFEWVSTADKQLIVLKAKLEKKNVDRISICSSDDDESPNSVENIKRLKELQYEKKRLLNDLSEQAGMRLTNNNPGIANLGDDNRPSKISERFSELYDNHWTDAMEALDGHKFQEKESIELLLDVLKAIYEDCKLQREKRLKSFASLVLGIKLEKQVSEENMDIYQNVEMGQNGEPKTTKKDDDIRLQCSRYLSAKDINYTQDKHVKEAMYSLLNKKFVDKKRQDVLTNKSLRQYIDQCFEICWSICLQIPPVVIVTDVERADLFRSYTKSGDVIDHIVWPALLLHEDGPVLYKGVAQMTSETRSGPTISTEMEMKDIRSSRHGELLNGDISSAKHDHARRSFDKYLASVDTDNANEQVLNQVTDLQKLIKEIKNKRKTSHSIVVLLITRCFLNNEILKLQSVTKSKEQPKADDRVKFREKYIMFCATERKHMCELLGSAEKTCEILKECYNYCEKLHKCNRDSMVKDNLISQKPNPRESEDISQLQKQFSEETSKSLLQNLRDNSSSTNTLSTTYYDLKKQFAETDKERTDMFFEKSLDICWTMVAYCPPLKFCLDKHIKVDCEQKIDLTEKVSPESTKKSSQKSKKSKQDTMQLELKYPAVVQGTYPIAKGLKQKKVFGK</sequence>
<keyword evidence="7" id="KW-1000">Mitochondrion outer membrane</keyword>
<evidence type="ECO:0000256" key="2">
    <source>
        <dbReference type="ARBA" id="ARBA00004305"/>
    </source>
</evidence>
<keyword evidence="9" id="KW-0446">Lipid-binding</keyword>
<organism evidence="15 16">
    <name type="scientific">Mytilus coruscus</name>
    <name type="common">Sea mussel</name>
    <dbReference type="NCBI Taxonomy" id="42192"/>
    <lineage>
        <taxon>Eukaryota</taxon>
        <taxon>Metazoa</taxon>
        <taxon>Spiralia</taxon>
        <taxon>Lophotrochozoa</taxon>
        <taxon>Mollusca</taxon>
        <taxon>Bivalvia</taxon>
        <taxon>Autobranchia</taxon>
        <taxon>Pteriomorphia</taxon>
        <taxon>Mytilida</taxon>
        <taxon>Mytiloidea</taxon>
        <taxon>Mytilidae</taxon>
        <taxon>Mytilinae</taxon>
        <taxon>Mytilus</taxon>
    </lineage>
</organism>
<evidence type="ECO:0000256" key="12">
    <source>
        <dbReference type="ARBA" id="ARBA00032687"/>
    </source>
</evidence>
<evidence type="ECO:0000256" key="8">
    <source>
        <dbReference type="ARBA" id="ARBA00023054"/>
    </source>
</evidence>